<evidence type="ECO:0000313" key="3">
    <source>
        <dbReference type="Proteomes" id="UP000294911"/>
    </source>
</evidence>
<dbReference type="Pfam" id="PF04149">
    <property type="entry name" value="DUF397"/>
    <property type="match status" value="1"/>
</dbReference>
<name>A0A4R2QA97_9PSEU</name>
<protein>
    <submittedName>
        <fullName evidence="2">Uncharacterized protein DUF397</fullName>
    </submittedName>
</protein>
<evidence type="ECO:0000259" key="1">
    <source>
        <dbReference type="Pfam" id="PF04149"/>
    </source>
</evidence>
<dbReference type="OrthoDB" id="3430276at2"/>
<comment type="caution">
    <text evidence="2">The sequence shown here is derived from an EMBL/GenBank/DDBJ whole genome shotgun (WGS) entry which is preliminary data.</text>
</comment>
<dbReference type="AlphaFoldDB" id="A0A4R2QA97"/>
<gene>
    <name evidence="2" type="ORF">EV191_11780</name>
</gene>
<dbReference type="InterPro" id="IPR007278">
    <property type="entry name" value="DUF397"/>
</dbReference>
<keyword evidence="3" id="KW-1185">Reference proteome</keyword>
<dbReference type="Proteomes" id="UP000294911">
    <property type="component" value="Unassembled WGS sequence"/>
</dbReference>
<accession>A0A4R2QA97</accession>
<evidence type="ECO:0000313" key="2">
    <source>
        <dbReference type="EMBL" id="TCP45114.1"/>
    </source>
</evidence>
<feature type="domain" description="DUF397" evidence="1">
    <location>
        <begin position="7"/>
        <end position="58"/>
    </location>
</feature>
<dbReference type="RefSeq" id="WP_132880261.1">
    <property type="nucleotide sequence ID" value="NZ_SLXQ01000017.1"/>
</dbReference>
<reference evidence="2 3" key="1">
    <citation type="submission" date="2019-03" db="EMBL/GenBank/DDBJ databases">
        <title>Genomic Encyclopedia of Type Strains, Phase IV (KMG-IV): sequencing the most valuable type-strain genomes for metagenomic binning, comparative biology and taxonomic classification.</title>
        <authorList>
            <person name="Goeker M."/>
        </authorList>
    </citation>
    <scope>NUCLEOTIDE SEQUENCE [LARGE SCALE GENOMIC DNA]</scope>
    <source>
        <strain evidence="2 3">DSM 45765</strain>
    </source>
</reference>
<organism evidence="2 3">
    <name type="scientific">Tamaricihabitans halophyticus</name>
    <dbReference type="NCBI Taxonomy" id="1262583"/>
    <lineage>
        <taxon>Bacteria</taxon>
        <taxon>Bacillati</taxon>
        <taxon>Actinomycetota</taxon>
        <taxon>Actinomycetes</taxon>
        <taxon>Pseudonocardiales</taxon>
        <taxon>Pseudonocardiaceae</taxon>
        <taxon>Tamaricihabitans</taxon>
    </lineage>
</organism>
<sequence length="58" mass="6249">MEVRNSLRWRKSSYSGGGNNCVEVASYPASVAIRDTKNRTAGRLTVSLSAWSAFVAGL</sequence>
<proteinExistence type="predicted"/>
<dbReference type="EMBL" id="SLXQ01000017">
    <property type="protein sequence ID" value="TCP45114.1"/>
    <property type="molecule type" value="Genomic_DNA"/>
</dbReference>